<dbReference type="InterPro" id="IPR003613">
    <property type="entry name" value="Ubox_domain"/>
</dbReference>
<gene>
    <name evidence="23" type="ORF">BpHYR1_011038</name>
</gene>
<evidence type="ECO:0000256" key="6">
    <source>
        <dbReference type="ARBA" id="ARBA00022499"/>
    </source>
</evidence>
<dbReference type="GO" id="GO:0006457">
    <property type="term" value="P:protein folding"/>
    <property type="evidence" value="ECO:0007669"/>
    <property type="project" value="InterPro"/>
</dbReference>
<dbReference type="CDD" id="cd01923">
    <property type="entry name" value="cyclophilin_RING"/>
    <property type="match status" value="1"/>
</dbReference>
<dbReference type="SUPFAM" id="SSF50891">
    <property type="entry name" value="Cyclophilin-like"/>
    <property type="match status" value="1"/>
</dbReference>
<dbReference type="InterPro" id="IPR029000">
    <property type="entry name" value="Cyclophilin-like_dom_sf"/>
</dbReference>
<keyword evidence="11" id="KW-0832">Ubl conjugation</keyword>
<proteinExistence type="inferred from homology"/>
<evidence type="ECO:0000256" key="11">
    <source>
        <dbReference type="ARBA" id="ARBA00022843"/>
    </source>
</evidence>
<dbReference type="SMART" id="SM00504">
    <property type="entry name" value="Ubox"/>
    <property type="match status" value="1"/>
</dbReference>
<dbReference type="CDD" id="cd16663">
    <property type="entry name" value="RING-Ubox_PPIL2"/>
    <property type="match status" value="1"/>
</dbReference>
<dbReference type="InterPro" id="IPR026951">
    <property type="entry name" value="PPIL2_U-box_dom"/>
</dbReference>
<dbReference type="SUPFAM" id="SSF57850">
    <property type="entry name" value="RING/U-box"/>
    <property type="match status" value="1"/>
</dbReference>
<evidence type="ECO:0000256" key="2">
    <source>
        <dbReference type="ARBA" id="ARBA00004123"/>
    </source>
</evidence>
<keyword evidence="6" id="KW-1017">Isopeptide bond</keyword>
<feature type="domain" description="PPIase cyclophilin-type" evidence="21">
    <location>
        <begin position="294"/>
        <end position="440"/>
    </location>
</feature>
<evidence type="ECO:0000256" key="13">
    <source>
        <dbReference type="ARBA" id="ARBA00023054"/>
    </source>
</evidence>
<accession>A0A3M7PMQ9</accession>
<evidence type="ECO:0000256" key="20">
    <source>
        <dbReference type="ARBA" id="ARBA00079124"/>
    </source>
</evidence>
<sequence>MGKKQHQQDKLYVTSTEWKNFYGGKKPDSSAANSLEFRRIPFYCCALSYQPFKHPYCTPEGHVFDLENIVPFLKKYGRNPITGETLDPKNLIKINFYKNAKEEFHCPITYKVFNENSHIVCISKTGNIFSWDAVEELNIKQNFFKDLLNDESFTKKEIITIQDPSNLTKFNLSSFFHVKQNLKWEKDDSLERNDPGYYLKTLSNEAKSTLEELKKSYVKPTTSTWTSNYVDSSKISKADAVNAANYSTGRVAASLTSTVMEITTAQEPAIIDEDDIRYTRIRKLGKKGYVSLVTNYGRLNLELYCDLVPKTCENFIKLCSDKYYKDTVFHRLIKNFMIQGGDPTGTGSGGQSIWGKAFKDEFKNNLKHDARGVLSMANSGPNKNKSQFFLTFRELPSLDDKHTVFGKLVGGLDVFNKIEYIETDKKDRPKTSIKIEDCIVFVDPYAEVDEQLKAEREKALIKGDDKSNGNRDKSISNLKPLRQGVGKYINSSLLFEKKHKFGDEEQAEIRSKKLKNAQGTFGNFSSW</sequence>
<dbReference type="PROSITE" id="PS50072">
    <property type="entry name" value="CSA_PPIASE_2"/>
    <property type="match status" value="1"/>
</dbReference>
<dbReference type="Gene3D" id="2.40.100.10">
    <property type="entry name" value="Cyclophilin-like"/>
    <property type="match status" value="1"/>
</dbReference>
<dbReference type="Proteomes" id="UP000276133">
    <property type="component" value="Unassembled WGS sequence"/>
</dbReference>
<evidence type="ECO:0000256" key="12">
    <source>
        <dbReference type="ARBA" id="ARBA00022990"/>
    </source>
</evidence>
<keyword evidence="23" id="KW-0413">Isomerase</keyword>
<keyword evidence="15" id="KW-0539">Nucleus</keyword>
<evidence type="ECO:0000256" key="3">
    <source>
        <dbReference type="ARBA" id="ARBA00004906"/>
    </source>
</evidence>
<dbReference type="AlphaFoldDB" id="A0A3M7PMQ9"/>
<comment type="catalytic activity">
    <reaction evidence="1">
        <text>S-ubiquitinyl-[E2 ubiquitin-conjugating enzyme]-L-cysteine + [acceptor protein]-L-lysine = [E2 ubiquitin-conjugating enzyme]-L-cysteine + N(6)-ubiquitinyl-[acceptor protein]-L-lysine.</text>
        <dbReference type="EC" id="2.3.2.27"/>
    </reaction>
</comment>
<dbReference type="Pfam" id="PF04641">
    <property type="entry name" value="Rtf2"/>
    <property type="match status" value="1"/>
</dbReference>
<dbReference type="STRING" id="10195.A0A3M7PMQ9"/>
<dbReference type="InterPro" id="IPR020892">
    <property type="entry name" value="Cyclophilin-type_PPIase_CS"/>
</dbReference>
<reference evidence="23 24" key="1">
    <citation type="journal article" date="2018" name="Sci. Rep.">
        <title>Genomic signatures of local adaptation to the degree of environmental predictability in rotifers.</title>
        <authorList>
            <person name="Franch-Gras L."/>
            <person name="Hahn C."/>
            <person name="Garcia-Roger E.M."/>
            <person name="Carmona M.J."/>
            <person name="Serra M."/>
            <person name="Gomez A."/>
        </authorList>
    </citation>
    <scope>NUCLEOTIDE SEQUENCE [LARGE SCALE GENOMIC DNA]</scope>
    <source>
        <strain evidence="23">HYR1</strain>
    </source>
</reference>
<evidence type="ECO:0000313" key="23">
    <source>
        <dbReference type="EMBL" id="RNA00406.1"/>
    </source>
</evidence>
<organism evidence="23 24">
    <name type="scientific">Brachionus plicatilis</name>
    <name type="common">Marine rotifer</name>
    <name type="synonym">Brachionus muelleri</name>
    <dbReference type="NCBI Taxonomy" id="10195"/>
    <lineage>
        <taxon>Eukaryota</taxon>
        <taxon>Metazoa</taxon>
        <taxon>Spiralia</taxon>
        <taxon>Gnathifera</taxon>
        <taxon>Rotifera</taxon>
        <taxon>Eurotatoria</taxon>
        <taxon>Monogononta</taxon>
        <taxon>Pseudotrocha</taxon>
        <taxon>Ploima</taxon>
        <taxon>Brachionidae</taxon>
        <taxon>Brachionus</taxon>
    </lineage>
</organism>
<evidence type="ECO:0000313" key="24">
    <source>
        <dbReference type="Proteomes" id="UP000276133"/>
    </source>
</evidence>
<keyword evidence="8" id="KW-0808">Transferase</keyword>
<dbReference type="FunFam" id="2.40.100.10:FF:000018">
    <property type="entry name" value="Peptidyl-prolyl cis-trans isomerase-like 2"/>
    <property type="match status" value="1"/>
</dbReference>
<comment type="subunit">
    <text evidence="17">Component of the minor spliceosome, which splices U12-type introns. Within this complex, interacts with PRPF8/PRP8, EFTUD2/SNU114 and PLRG1. Interacts with isoform 2 of BSG. Interacts (via the PPIase cyclophilin-type domain) with CRNKL1; they may form a trimeric complex with HSP90.</text>
</comment>
<protein>
    <recommendedName>
        <fullName evidence="18">RING-type E3 ubiquitin-protein ligase PPIL2</fullName>
        <ecNumber evidence="5">2.3.2.27</ecNumber>
    </recommendedName>
    <alternativeName>
        <fullName evidence="20">CYC4</fullName>
    </alternativeName>
    <alternativeName>
        <fullName evidence="19">Probable inactive peptidyl-prolyl cis-trans isomerase-like 2</fullName>
    </alternativeName>
</protein>
<dbReference type="GO" id="GO:0006397">
    <property type="term" value="P:mRNA processing"/>
    <property type="evidence" value="ECO:0007669"/>
    <property type="project" value="UniProtKB-KW"/>
</dbReference>
<dbReference type="GO" id="GO:0008380">
    <property type="term" value="P:RNA splicing"/>
    <property type="evidence" value="ECO:0007669"/>
    <property type="project" value="UniProtKB-KW"/>
</dbReference>
<dbReference type="PANTHER" id="PTHR45625">
    <property type="entry name" value="PEPTIDYL-PROLYL CIS-TRANS ISOMERASE-RELATED"/>
    <property type="match status" value="1"/>
</dbReference>
<keyword evidence="14" id="KW-0508">mRNA splicing</keyword>
<evidence type="ECO:0000256" key="18">
    <source>
        <dbReference type="ARBA" id="ARBA00073734"/>
    </source>
</evidence>
<dbReference type="InterPro" id="IPR013083">
    <property type="entry name" value="Znf_RING/FYVE/PHD"/>
</dbReference>
<evidence type="ECO:0000256" key="14">
    <source>
        <dbReference type="ARBA" id="ARBA00023187"/>
    </source>
</evidence>
<keyword evidence="10" id="KW-0833">Ubl conjugation pathway</keyword>
<evidence type="ECO:0000256" key="10">
    <source>
        <dbReference type="ARBA" id="ARBA00022786"/>
    </source>
</evidence>
<keyword evidence="7" id="KW-0507">mRNA processing</keyword>
<dbReference type="PROSITE" id="PS00170">
    <property type="entry name" value="CSA_PPIASE_1"/>
    <property type="match status" value="1"/>
</dbReference>
<dbReference type="GO" id="GO:0003755">
    <property type="term" value="F:peptidyl-prolyl cis-trans isomerase activity"/>
    <property type="evidence" value="ECO:0007669"/>
    <property type="project" value="InterPro"/>
</dbReference>
<evidence type="ECO:0000256" key="8">
    <source>
        <dbReference type="ARBA" id="ARBA00022679"/>
    </source>
</evidence>
<dbReference type="GO" id="GO:0071013">
    <property type="term" value="C:catalytic step 2 spliceosome"/>
    <property type="evidence" value="ECO:0007669"/>
    <property type="project" value="TreeGrafter"/>
</dbReference>
<evidence type="ECO:0000256" key="16">
    <source>
        <dbReference type="ARBA" id="ARBA00059251"/>
    </source>
</evidence>
<dbReference type="InterPro" id="IPR002130">
    <property type="entry name" value="Cyclophilin-type_PPIase_dom"/>
</dbReference>
<dbReference type="OrthoDB" id="30774at2759"/>
<dbReference type="GO" id="GO:0061630">
    <property type="term" value="F:ubiquitin protein ligase activity"/>
    <property type="evidence" value="ECO:0007669"/>
    <property type="project" value="UniProtKB-EC"/>
</dbReference>
<evidence type="ECO:0000256" key="1">
    <source>
        <dbReference type="ARBA" id="ARBA00000900"/>
    </source>
</evidence>
<evidence type="ECO:0000259" key="21">
    <source>
        <dbReference type="PROSITE" id="PS50072"/>
    </source>
</evidence>
<comment type="pathway">
    <text evidence="3">Protein modification; protein ubiquitination.</text>
</comment>
<dbReference type="Gene3D" id="3.30.40.10">
    <property type="entry name" value="Zinc/RING finger domain, C3HC4 (zinc finger)"/>
    <property type="match status" value="1"/>
</dbReference>
<dbReference type="GO" id="GO:0000209">
    <property type="term" value="P:protein polyubiquitination"/>
    <property type="evidence" value="ECO:0007669"/>
    <property type="project" value="TreeGrafter"/>
</dbReference>
<evidence type="ECO:0000256" key="9">
    <source>
        <dbReference type="ARBA" id="ARBA00022728"/>
    </source>
</evidence>
<name>A0A3M7PMQ9_BRAPC</name>
<evidence type="ECO:0000256" key="4">
    <source>
        <dbReference type="ARBA" id="ARBA00007930"/>
    </source>
</evidence>
<dbReference type="EC" id="2.3.2.27" evidence="5"/>
<dbReference type="EMBL" id="REGN01009768">
    <property type="protein sequence ID" value="RNA00406.1"/>
    <property type="molecule type" value="Genomic_DNA"/>
</dbReference>
<keyword evidence="12" id="KW-0007">Acetylation</keyword>
<dbReference type="Pfam" id="PF00160">
    <property type="entry name" value="Pro_isomerase"/>
    <property type="match status" value="1"/>
</dbReference>
<dbReference type="InterPro" id="IPR044666">
    <property type="entry name" value="Cyclophilin_A-like"/>
</dbReference>
<comment type="similarity">
    <text evidence="4">Belongs to the cyclophilin-type PPIase family. PPIL2 subfamily.</text>
</comment>
<comment type="caution">
    <text evidence="23">The sequence shown here is derived from an EMBL/GenBank/DDBJ whole genome shotgun (WGS) entry which is preliminary data.</text>
</comment>
<feature type="domain" description="U-box" evidence="22">
    <location>
        <begin position="38"/>
        <end position="111"/>
    </location>
</feature>
<evidence type="ECO:0000256" key="17">
    <source>
        <dbReference type="ARBA" id="ARBA00061807"/>
    </source>
</evidence>
<dbReference type="PRINTS" id="PR00153">
    <property type="entry name" value="CSAPPISMRASE"/>
</dbReference>
<evidence type="ECO:0000256" key="19">
    <source>
        <dbReference type="ARBA" id="ARBA00078275"/>
    </source>
</evidence>
<keyword evidence="9" id="KW-0747">Spliceosome</keyword>
<evidence type="ECO:0000256" key="5">
    <source>
        <dbReference type="ARBA" id="ARBA00012483"/>
    </source>
</evidence>
<dbReference type="PROSITE" id="PS51698">
    <property type="entry name" value="U_BOX"/>
    <property type="match status" value="1"/>
</dbReference>
<evidence type="ECO:0000256" key="15">
    <source>
        <dbReference type="ARBA" id="ARBA00023242"/>
    </source>
</evidence>
<evidence type="ECO:0000256" key="7">
    <source>
        <dbReference type="ARBA" id="ARBA00022664"/>
    </source>
</evidence>
<dbReference type="FunFam" id="3.30.40.10:FF:000079">
    <property type="entry name" value="Peptidyl-prolyl cis-trans isomerase 2"/>
    <property type="match status" value="1"/>
</dbReference>
<comment type="function">
    <text evidence="16">Has a ubiquitin-protein ligase activity acting as an E3 ubiquitin protein ligase or as an ubiquitin-ubiquitin ligase promoting elongation of ubiquitin chains on substrates. By mediating 'Lys-48'-linked polyubiquitination of proteins could target them for proteasomal degradation. May also function as a chaperone, playing a role in transport to the cell membrane of BSG/Basigin for instance. Probable inactive PPIase with no peptidyl-prolyl cis-trans isomerase activity. As a component of the minor spliceosome, involved in the splicing of U12-type introns in pre-mRNAs.</text>
</comment>
<keyword evidence="13" id="KW-0175">Coiled coil</keyword>
<keyword evidence="24" id="KW-1185">Reference proteome</keyword>
<comment type="subcellular location">
    <subcellularLocation>
        <location evidence="2">Nucleus</location>
    </subcellularLocation>
</comment>
<evidence type="ECO:0000259" key="22">
    <source>
        <dbReference type="PROSITE" id="PS51698"/>
    </source>
</evidence>
<dbReference type="PANTHER" id="PTHR45625:SF1">
    <property type="entry name" value="RING-TYPE E3 UBIQUITIN-PROTEIN LIGASE PPIL2"/>
    <property type="match status" value="1"/>
</dbReference>